<gene>
    <name evidence="2" type="ORF">FB45DRAFT_965018</name>
</gene>
<comment type="caution">
    <text evidence="2">The sequence shown here is derived from an EMBL/GenBank/DDBJ whole genome shotgun (WGS) entry which is preliminary data.</text>
</comment>
<reference evidence="2" key="1">
    <citation type="submission" date="2023-03" db="EMBL/GenBank/DDBJ databases">
        <title>Massive genome expansion in bonnet fungi (Mycena s.s.) driven by repeated elements and novel gene families across ecological guilds.</title>
        <authorList>
            <consortium name="Lawrence Berkeley National Laboratory"/>
            <person name="Harder C.B."/>
            <person name="Miyauchi S."/>
            <person name="Viragh M."/>
            <person name="Kuo A."/>
            <person name="Thoen E."/>
            <person name="Andreopoulos B."/>
            <person name="Lu D."/>
            <person name="Skrede I."/>
            <person name="Drula E."/>
            <person name="Henrissat B."/>
            <person name="Morin E."/>
            <person name="Kohler A."/>
            <person name="Barry K."/>
            <person name="LaButti K."/>
            <person name="Morin E."/>
            <person name="Salamov A."/>
            <person name="Lipzen A."/>
            <person name="Mereny Z."/>
            <person name="Hegedus B."/>
            <person name="Baldrian P."/>
            <person name="Stursova M."/>
            <person name="Weitz H."/>
            <person name="Taylor A."/>
            <person name="Grigoriev I.V."/>
            <person name="Nagy L.G."/>
            <person name="Martin F."/>
            <person name="Kauserud H."/>
        </authorList>
    </citation>
    <scope>NUCLEOTIDE SEQUENCE</scope>
    <source>
        <strain evidence="2">9284</strain>
    </source>
</reference>
<protein>
    <recommendedName>
        <fullName evidence="4">Hydrophobin</fullName>
    </recommendedName>
</protein>
<proteinExistence type="predicted"/>
<keyword evidence="3" id="KW-1185">Reference proteome</keyword>
<keyword evidence="1" id="KW-0732">Signal</keyword>
<evidence type="ECO:0000313" key="2">
    <source>
        <dbReference type="EMBL" id="KAJ7602767.1"/>
    </source>
</evidence>
<feature type="signal peptide" evidence="1">
    <location>
        <begin position="1"/>
        <end position="20"/>
    </location>
</feature>
<evidence type="ECO:0008006" key="4">
    <source>
        <dbReference type="Google" id="ProtNLM"/>
    </source>
</evidence>
<name>A0AAD7AXN1_9AGAR</name>
<evidence type="ECO:0000256" key="1">
    <source>
        <dbReference type="SAM" id="SignalP"/>
    </source>
</evidence>
<dbReference type="Proteomes" id="UP001221142">
    <property type="component" value="Unassembled WGS sequence"/>
</dbReference>
<feature type="chain" id="PRO_5042239045" description="Hydrophobin" evidence="1">
    <location>
        <begin position="21"/>
        <end position="114"/>
    </location>
</feature>
<sequence>MHALLLVGATFIQVSVGLLAASIGRSANVSPDVIVCTDTLNSPQGCMTISVVSDACIDLNDTLSHLDKQISSALIPGGFVCTFFEDHLCFASGTGNSNTHSEVVFVGRTNTDAP</sequence>
<accession>A0AAD7AXN1</accession>
<organism evidence="2 3">
    <name type="scientific">Roridomyces roridus</name>
    <dbReference type="NCBI Taxonomy" id="1738132"/>
    <lineage>
        <taxon>Eukaryota</taxon>
        <taxon>Fungi</taxon>
        <taxon>Dikarya</taxon>
        <taxon>Basidiomycota</taxon>
        <taxon>Agaricomycotina</taxon>
        <taxon>Agaricomycetes</taxon>
        <taxon>Agaricomycetidae</taxon>
        <taxon>Agaricales</taxon>
        <taxon>Marasmiineae</taxon>
        <taxon>Mycenaceae</taxon>
        <taxon>Roridomyces</taxon>
    </lineage>
</organism>
<dbReference type="AlphaFoldDB" id="A0AAD7AXN1"/>
<dbReference type="EMBL" id="JARKIF010000202">
    <property type="protein sequence ID" value="KAJ7602767.1"/>
    <property type="molecule type" value="Genomic_DNA"/>
</dbReference>
<evidence type="ECO:0000313" key="3">
    <source>
        <dbReference type="Proteomes" id="UP001221142"/>
    </source>
</evidence>